<dbReference type="InterPro" id="IPR038081">
    <property type="entry name" value="CalX-like_sf"/>
</dbReference>
<accession>A0A4D7K3W2</accession>
<keyword evidence="2" id="KW-1185">Reference proteome</keyword>
<reference evidence="1 2" key="1">
    <citation type="submission" date="2018-04" db="EMBL/GenBank/DDBJ databases">
        <title>Complete genome uncultured novel isolate.</title>
        <authorList>
            <person name="Merlino G."/>
        </authorList>
    </citation>
    <scope>NUCLEOTIDE SEQUENCE [LARGE SCALE GENOMIC DNA]</scope>
    <source>
        <strain evidence="2">R1DC9</strain>
    </source>
</reference>
<dbReference type="KEGG" id="fpf:DCC35_04815"/>
<gene>
    <name evidence="1" type="ORF">DCC35_04815</name>
</gene>
<dbReference type="EMBL" id="CP028923">
    <property type="protein sequence ID" value="QCK14118.1"/>
    <property type="molecule type" value="Genomic_DNA"/>
</dbReference>
<dbReference type="SUPFAM" id="SSF141072">
    <property type="entry name" value="CalX-like"/>
    <property type="match status" value="1"/>
</dbReference>
<dbReference type="AlphaFoldDB" id="A0A4D7K3W2"/>
<proteinExistence type="predicted"/>
<dbReference type="Proteomes" id="UP000298616">
    <property type="component" value="Chromosome"/>
</dbReference>
<evidence type="ECO:0000313" key="2">
    <source>
        <dbReference type="Proteomes" id="UP000298616"/>
    </source>
</evidence>
<sequence length="265" mass="29004">MMVTLQTRNKMKNIFRFLFIALVAMGCEPDPDIYDGPGQAHFPQSSYDYFVTSAEGAYEVPVYLTKAVGEDRTVTVEVSGESTAEEGVHFSIASKSVTIPAGELSAPVSITGDFEALGTDGPQELVLTITQTENTAGFRQQTTVNLIQFCEYDINSLAGIYTMNSSFFEAQYPVVSQAGDGDALDYEFLYQADYPITIEIIQIDDVTFEASIADQAAWYSAFYETDVYIRGSGQVNTCGQLTLSIEHYIPGLGSFGSYTEVLVLN</sequence>
<name>A0A4D7K3W2_9BACT</name>
<organism evidence="1 2">
    <name type="scientific">Mangrovivirga cuniculi</name>
    <dbReference type="NCBI Taxonomy" id="2715131"/>
    <lineage>
        <taxon>Bacteria</taxon>
        <taxon>Pseudomonadati</taxon>
        <taxon>Bacteroidota</taxon>
        <taxon>Cytophagia</taxon>
        <taxon>Cytophagales</taxon>
        <taxon>Mangrovivirgaceae</taxon>
        <taxon>Mangrovivirga</taxon>
    </lineage>
</organism>
<evidence type="ECO:0000313" key="1">
    <source>
        <dbReference type="EMBL" id="QCK14118.1"/>
    </source>
</evidence>
<protein>
    <recommendedName>
        <fullName evidence="3">Calx-beta domain-containing protein</fullName>
    </recommendedName>
</protein>
<evidence type="ECO:0008006" key="3">
    <source>
        <dbReference type="Google" id="ProtNLM"/>
    </source>
</evidence>
<dbReference type="Gene3D" id="2.60.40.2030">
    <property type="match status" value="1"/>
</dbReference>